<accession>A0A2R6S4P9</accession>
<organism evidence="1 2">
    <name type="scientific">Hermanssonia centrifuga</name>
    <dbReference type="NCBI Taxonomy" id="98765"/>
    <lineage>
        <taxon>Eukaryota</taxon>
        <taxon>Fungi</taxon>
        <taxon>Dikarya</taxon>
        <taxon>Basidiomycota</taxon>
        <taxon>Agaricomycotina</taxon>
        <taxon>Agaricomycetes</taxon>
        <taxon>Polyporales</taxon>
        <taxon>Meruliaceae</taxon>
        <taxon>Hermanssonia</taxon>
    </lineage>
</organism>
<dbReference type="AlphaFoldDB" id="A0A2R6S4P9"/>
<evidence type="ECO:0000313" key="1">
    <source>
        <dbReference type="EMBL" id="PSS37261.1"/>
    </source>
</evidence>
<comment type="caution">
    <text evidence="1">The sequence shown here is derived from an EMBL/GenBank/DDBJ whole genome shotgun (WGS) entry which is preliminary data.</text>
</comment>
<gene>
    <name evidence="1" type="ORF">PHLCEN_2v899</name>
</gene>
<protein>
    <submittedName>
        <fullName evidence="1">Uncharacterized protein</fullName>
    </submittedName>
</protein>
<name>A0A2R6S4P9_9APHY</name>
<proteinExistence type="predicted"/>
<reference evidence="1 2" key="1">
    <citation type="submission" date="2018-02" db="EMBL/GenBank/DDBJ databases">
        <title>Genome sequence of the basidiomycete white-rot fungus Phlebia centrifuga.</title>
        <authorList>
            <person name="Granchi Z."/>
            <person name="Peng M."/>
            <person name="de Vries R.P."/>
            <person name="Hilden K."/>
            <person name="Makela M.R."/>
            <person name="Grigoriev I."/>
            <person name="Riley R."/>
        </authorList>
    </citation>
    <scope>NUCLEOTIDE SEQUENCE [LARGE SCALE GENOMIC DNA]</scope>
    <source>
        <strain evidence="1 2">FBCC195</strain>
    </source>
</reference>
<dbReference type="Proteomes" id="UP000186601">
    <property type="component" value="Unassembled WGS sequence"/>
</dbReference>
<dbReference type="EMBL" id="MLYV02000069">
    <property type="protein sequence ID" value="PSS37261.1"/>
    <property type="molecule type" value="Genomic_DNA"/>
</dbReference>
<keyword evidence="2" id="KW-1185">Reference proteome</keyword>
<evidence type="ECO:0000313" key="2">
    <source>
        <dbReference type="Proteomes" id="UP000186601"/>
    </source>
</evidence>
<sequence>MTDQGMVQWPGYDDWTSTIHTAAQANAVNNNSRLAYQIARAVRLFMDVRFYVFQCYDDYNRVN</sequence>